<dbReference type="AlphaFoldDB" id="A0A226DSX2"/>
<evidence type="ECO:0000313" key="2">
    <source>
        <dbReference type="Proteomes" id="UP000198287"/>
    </source>
</evidence>
<accession>A0A226DSX2</accession>
<gene>
    <name evidence="1" type="ORF">Fcan01_16967</name>
</gene>
<reference evidence="1 2" key="1">
    <citation type="submission" date="2015-12" db="EMBL/GenBank/DDBJ databases">
        <title>The genome of Folsomia candida.</title>
        <authorList>
            <person name="Faddeeva A."/>
            <person name="Derks M.F."/>
            <person name="Anvar Y."/>
            <person name="Smit S."/>
            <person name="Van Straalen N."/>
            <person name="Roelofs D."/>
        </authorList>
    </citation>
    <scope>NUCLEOTIDE SEQUENCE [LARGE SCALE GENOMIC DNA]</scope>
    <source>
        <strain evidence="1 2">VU population</strain>
        <tissue evidence="1">Whole body</tissue>
    </source>
</reference>
<organism evidence="1 2">
    <name type="scientific">Folsomia candida</name>
    <name type="common">Springtail</name>
    <dbReference type="NCBI Taxonomy" id="158441"/>
    <lineage>
        <taxon>Eukaryota</taxon>
        <taxon>Metazoa</taxon>
        <taxon>Ecdysozoa</taxon>
        <taxon>Arthropoda</taxon>
        <taxon>Hexapoda</taxon>
        <taxon>Collembola</taxon>
        <taxon>Entomobryomorpha</taxon>
        <taxon>Isotomoidea</taxon>
        <taxon>Isotomidae</taxon>
        <taxon>Proisotominae</taxon>
        <taxon>Folsomia</taxon>
    </lineage>
</organism>
<keyword evidence="2" id="KW-1185">Reference proteome</keyword>
<dbReference type="Proteomes" id="UP000198287">
    <property type="component" value="Unassembled WGS sequence"/>
</dbReference>
<dbReference type="EMBL" id="LNIX01000012">
    <property type="protein sequence ID" value="OXA47787.1"/>
    <property type="molecule type" value="Genomic_DNA"/>
</dbReference>
<proteinExistence type="predicted"/>
<evidence type="ECO:0000313" key="1">
    <source>
        <dbReference type="EMBL" id="OXA47787.1"/>
    </source>
</evidence>
<protein>
    <submittedName>
        <fullName evidence="1">Uncharacterized protein</fullName>
    </submittedName>
</protein>
<comment type="caution">
    <text evidence="1">The sequence shown here is derived from an EMBL/GenBank/DDBJ whole genome shotgun (WGS) entry which is preliminary data.</text>
</comment>
<name>A0A226DSX2_FOLCA</name>
<sequence length="260" mass="28841">MAKIMGGLEGEPLDLDFHFPNLTHLKMDASTAYQIEDSLSMTNLPKLTHLSISSSTNISEMIENYHTPHAGITSLHVAGTFNPEDGNYAVVKLVNLFPAVTEFKLNVAIEFIEYAYSGEYIGRKDVQTQNILPLKETLQSLGGWELTCGGDVEVKFEYVVRGYSFEELDAVGTAVLQGAAEWKGLGNTCLKFVVTWVGETYKLLDGMRDALLSCGSIRRVTWEGFEMDEQDSIELNSFIGENNVPVSVPDPGWLNDLWTD</sequence>